<dbReference type="EMBL" id="KV441391">
    <property type="protein sequence ID" value="OAF60713.1"/>
    <property type="molecule type" value="Genomic_DNA"/>
</dbReference>
<dbReference type="Gene3D" id="3.40.50.11350">
    <property type="match status" value="1"/>
</dbReference>
<accession>A0A177AHJ6</accession>
<feature type="region of interest" description="Disordered" evidence="1">
    <location>
        <begin position="137"/>
        <end position="198"/>
    </location>
</feature>
<sequence length="602" mass="64340">MLTRRTALLTALLLASTFVLFLNAGSLSRYARSPLAVPLAPGQEGEWDRPQLPGGQGGAVVNPDGGAVAVSDGDGGGGLANGGLGGFGGENKDAGLGGLNGDGGFGGDNKSGGLVGFGGGNKDGGLDGFGGDNKNAGLGGLDGNSQSKEAGNTAPIEFPPSHTNTNTNTNTAPPAILPETTNTNPFPAPTNADGSPKHTYFEQAFSASPPFPYDFPALKAQCARTHWRSDDVYLQCGGMAAGLTSIMSQVKVCLKMAFEAGTGLVLPSMPLRDSDHLQEFNLMNQDAYMTYDQWFDVGHLIDSVTRVCPQMKIVHPAQLDTVEFPVKHKWHIKLEDAKGYRQFLSYFWAGRPFATFFNEQYTKLTQLDTLNPHNKAVEAGAPAPKGMTLVRMSSNFLLFRITDDPTGQDLKLWNDLGHLIRFTQPTRDLVAALLGHVPRPFYGVHFRVESDTIWSSLENQLKVDLDALDKAWEMFGTPGGEKPLVYLACGDQEQVAKFVEAGKARGWEVTHKWTLAGRDKPTLEKIDALPFDFQGAVDMGFMVKSEFFLGITGSAFSSTIGNARDVTGRYRGSSLLLGKGGDGGAGTHLFNDGDASLYACCL</sequence>
<reference evidence="2" key="1">
    <citation type="submission" date="2016-03" db="EMBL/GenBank/DDBJ databases">
        <title>Updated assembly of Pseudogymnoascus destructans, the fungus causing white-nose syndrome of bats.</title>
        <authorList>
            <person name="Palmer J.M."/>
            <person name="Drees K.P."/>
            <person name="Foster J.T."/>
            <person name="Lindner D.L."/>
        </authorList>
    </citation>
    <scope>NUCLEOTIDE SEQUENCE [LARGE SCALE GENOMIC DNA]</scope>
    <source>
        <strain evidence="2">20631-21</strain>
    </source>
</reference>
<organism evidence="2">
    <name type="scientific">Pseudogymnoascus destructans</name>
    <dbReference type="NCBI Taxonomy" id="655981"/>
    <lineage>
        <taxon>Eukaryota</taxon>
        <taxon>Fungi</taxon>
        <taxon>Dikarya</taxon>
        <taxon>Ascomycota</taxon>
        <taxon>Pezizomycotina</taxon>
        <taxon>Leotiomycetes</taxon>
        <taxon>Thelebolales</taxon>
        <taxon>Thelebolaceae</taxon>
        <taxon>Pseudogymnoascus</taxon>
    </lineage>
</organism>
<dbReference type="CDD" id="cd11296">
    <property type="entry name" value="O-FucT_like"/>
    <property type="match status" value="1"/>
</dbReference>
<dbReference type="GeneID" id="36286730"/>
<proteinExistence type="predicted"/>
<dbReference type="RefSeq" id="XP_024325994.1">
    <property type="nucleotide sequence ID" value="XM_024467299.1"/>
</dbReference>
<dbReference type="eggNOG" id="ENOG502SN97">
    <property type="taxonomic scope" value="Eukaryota"/>
</dbReference>
<dbReference type="OrthoDB" id="20368at2759"/>
<feature type="compositionally biased region" description="Low complexity" evidence="1">
    <location>
        <begin position="178"/>
        <end position="191"/>
    </location>
</feature>
<evidence type="ECO:0000313" key="2">
    <source>
        <dbReference type="EMBL" id="OAF60713.1"/>
    </source>
</evidence>
<protein>
    <submittedName>
        <fullName evidence="2">Uncharacterized protein</fullName>
    </submittedName>
</protein>
<dbReference type="Proteomes" id="UP000077154">
    <property type="component" value="Unassembled WGS sequence"/>
</dbReference>
<name>A0A177AHJ6_9PEZI</name>
<dbReference type="VEuPathDB" id="FungiDB:GMDG_07067"/>
<gene>
    <name evidence="2" type="ORF">VC83_03655</name>
</gene>
<evidence type="ECO:0000256" key="1">
    <source>
        <dbReference type="SAM" id="MobiDB-lite"/>
    </source>
</evidence>
<dbReference type="AlphaFoldDB" id="A0A177AHJ6"/>